<dbReference type="InterPro" id="IPR028082">
    <property type="entry name" value="Peripla_BP_I"/>
</dbReference>
<dbReference type="PANTHER" id="PTHR30146">
    <property type="entry name" value="LACI-RELATED TRANSCRIPTIONAL REPRESSOR"/>
    <property type="match status" value="1"/>
</dbReference>
<dbReference type="GO" id="GO:0003700">
    <property type="term" value="F:DNA-binding transcription factor activity"/>
    <property type="evidence" value="ECO:0007669"/>
    <property type="project" value="TreeGrafter"/>
</dbReference>
<evidence type="ECO:0000256" key="3">
    <source>
        <dbReference type="ARBA" id="ARBA00023163"/>
    </source>
</evidence>
<organism evidence="5 6">
    <name type="scientific">Companilactobacillus ginsenosidimutans</name>
    <dbReference type="NCBI Taxonomy" id="1007676"/>
    <lineage>
        <taxon>Bacteria</taxon>
        <taxon>Bacillati</taxon>
        <taxon>Bacillota</taxon>
        <taxon>Bacilli</taxon>
        <taxon>Lactobacillales</taxon>
        <taxon>Lactobacillaceae</taxon>
        <taxon>Companilactobacillus</taxon>
    </lineage>
</organism>
<dbReference type="RefSeq" id="WP_048702541.1">
    <property type="nucleotide sequence ID" value="NZ_CP012034.1"/>
</dbReference>
<proteinExistence type="predicted"/>
<keyword evidence="1" id="KW-0805">Transcription regulation</keyword>
<dbReference type="KEGG" id="lgn:ABM34_01020"/>
<dbReference type="EMBL" id="CP012034">
    <property type="protein sequence ID" value="AKP66267.1"/>
    <property type="molecule type" value="Genomic_DNA"/>
</dbReference>
<reference evidence="6" key="1">
    <citation type="submission" date="2015-07" db="EMBL/GenBank/DDBJ databases">
        <title>Lactobacillus ginsenosidimutans/EMML 3141/ whole genome sequencing.</title>
        <authorList>
            <person name="Kim M.K."/>
            <person name="Im W.-T."/>
            <person name="Srinivasan S."/>
            <person name="Lee J.-J."/>
        </authorList>
    </citation>
    <scope>NUCLEOTIDE SEQUENCE [LARGE SCALE GENOMIC DNA]</scope>
    <source>
        <strain evidence="6">EMML 3041</strain>
    </source>
</reference>
<accession>A0A0H4QE99</accession>
<sequence length="313" mass="35618">MTNIHDIAKLSGFSVSTVSRVLNRKNYVSDDAREKIEAVIKQMDYVPNDVARDLSRGKTYNIGVVLPYTKHAYFNQVLNGIMAEAYKQGYRVLILLSNYDKNKELEFLEQLRRKAFDALIFTSHGLPLEEIAKYLKYGQIVCCQNPNNVKIPAAYTARVSTYVKALSWVKEQGYKKIGIMQNRDYHVSATSEKTIRAYKQVFGEMPDSKLIVNDVTTYDNGYQAGEYYNKCSEKPDFVFANSDDIATGLRQYYLDNQLQVPPFMGQENQLPSQILKFSTIDHQLTKVGSAAFDVATSGEDKIVCIPSKFINRK</sequence>
<dbReference type="PATRIC" id="fig|1007676.4.peg.214"/>
<dbReference type="Pfam" id="PF00532">
    <property type="entry name" value="Peripla_BP_1"/>
    <property type="match status" value="1"/>
</dbReference>
<dbReference type="Gene3D" id="1.10.260.40">
    <property type="entry name" value="lambda repressor-like DNA-binding domains"/>
    <property type="match status" value="1"/>
</dbReference>
<feature type="domain" description="HTH lacI-type" evidence="4">
    <location>
        <begin position="2"/>
        <end position="56"/>
    </location>
</feature>
<dbReference type="SUPFAM" id="SSF47413">
    <property type="entry name" value="lambda repressor-like DNA-binding domains"/>
    <property type="match status" value="1"/>
</dbReference>
<protein>
    <submittedName>
        <fullName evidence="5">LacI family transcriptional regulator</fullName>
    </submittedName>
</protein>
<dbReference type="GO" id="GO:0000976">
    <property type="term" value="F:transcription cis-regulatory region binding"/>
    <property type="evidence" value="ECO:0007669"/>
    <property type="project" value="TreeGrafter"/>
</dbReference>
<dbReference type="InterPro" id="IPR010982">
    <property type="entry name" value="Lambda_DNA-bd_dom_sf"/>
</dbReference>
<dbReference type="InterPro" id="IPR001761">
    <property type="entry name" value="Peripla_BP/Lac1_sug-bd_dom"/>
</dbReference>
<dbReference type="SMART" id="SM00354">
    <property type="entry name" value="HTH_LACI"/>
    <property type="match status" value="1"/>
</dbReference>
<dbReference type="CDD" id="cd01392">
    <property type="entry name" value="HTH_LacI"/>
    <property type="match status" value="1"/>
</dbReference>
<evidence type="ECO:0000313" key="6">
    <source>
        <dbReference type="Proteomes" id="UP000036106"/>
    </source>
</evidence>
<evidence type="ECO:0000256" key="1">
    <source>
        <dbReference type="ARBA" id="ARBA00023015"/>
    </source>
</evidence>
<dbReference type="InterPro" id="IPR000843">
    <property type="entry name" value="HTH_LacI"/>
</dbReference>
<dbReference type="AlphaFoldDB" id="A0A0H4QE99"/>
<dbReference type="OrthoDB" id="9798934at2"/>
<name>A0A0H4QE99_9LACO</name>
<dbReference type="Gene3D" id="3.40.50.2300">
    <property type="match status" value="2"/>
</dbReference>
<evidence type="ECO:0000313" key="5">
    <source>
        <dbReference type="EMBL" id="AKP66267.1"/>
    </source>
</evidence>
<dbReference type="Pfam" id="PF00356">
    <property type="entry name" value="LacI"/>
    <property type="match status" value="1"/>
</dbReference>
<evidence type="ECO:0000256" key="2">
    <source>
        <dbReference type="ARBA" id="ARBA00023125"/>
    </source>
</evidence>
<dbReference type="SUPFAM" id="SSF53822">
    <property type="entry name" value="Periplasmic binding protein-like I"/>
    <property type="match status" value="1"/>
</dbReference>
<keyword evidence="6" id="KW-1185">Reference proteome</keyword>
<dbReference type="PANTHER" id="PTHR30146:SF105">
    <property type="entry name" value="CATABOLITE CONTROL PROTEIN B"/>
    <property type="match status" value="1"/>
</dbReference>
<dbReference type="PROSITE" id="PS50932">
    <property type="entry name" value="HTH_LACI_2"/>
    <property type="match status" value="1"/>
</dbReference>
<dbReference type="Proteomes" id="UP000036106">
    <property type="component" value="Chromosome"/>
</dbReference>
<gene>
    <name evidence="5" type="ORF">ABM34_01020</name>
</gene>
<keyword evidence="2" id="KW-0238">DNA-binding</keyword>
<dbReference type="CDD" id="cd06286">
    <property type="entry name" value="PBP1_CcpB-like"/>
    <property type="match status" value="1"/>
</dbReference>
<evidence type="ECO:0000259" key="4">
    <source>
        <dbReference type="PROSITE" id="PS50932"/>
    </source>
</evidence>
<keyword evidence="3" id="KW-0804">Transcription</keyword>
<dbReference type="STRING" id="1007676.ABM34_01020"/>